<sequence>MLERVTRRLGRLVFDRDAIVRAALRAYVETHLEEISRFWYPASDCMAWTGDLQRGAVYNADGEGNYEVVAWNEAGVVGLAYELGCGPIEQLGLSLDAVTRGPDDVRGAVPGLPAELESAFVMAVGWLATGEARDDDVVYGEKLAGVGFWLHGDHGGGTLFDDLAPHGAVRLAAWGLLHNGRLLPLSCESYRPRPGWIVTYHNRPEDAPAHAVIDAVVDRRLKGPTEFTPAELETLLRPTPKPDQVLAIQRRLQKVGITWPGSPEIPEKPT</sequence>
<proteinExistence type="predicted"/>
<accession>A0A6N7PQN9</accession>
<dbReference type="EMBL" id="WJIE01000004">
    <property type="protein sequence ID" value="MRG93126.1"/>
    <property type="molecule type" value="Genomic_DNA"/>
</dbReference>
<dbReference type="AlphaFoldDB" id="A0A6N7PQN9"/>
<comment type="caution">
    <text evidence="1">The sequence shown here is derived from an EMBL/GenBank/DDBJ whole genome shotgun (WGS) entry which is preliminary data.</text>
</comment>
<reference evidence="1 2" key="1">
    <citation type="submission" date="2019-10" db="EMBL/GenBank/DDBJ databases">
        <title>A soil myxobacterium in the family Polyangiaceae.</title>
        <authorList>
            <person name="Li Y."/>
            <person name="Wang J."/>
        </authorList>
    </citation>
    <scope>NUCLEOTIDE SEQUENCE [LARGE SCALE GENOMIC DNA]</scope>
    <source>
        <strain evidence="1 2">DSM 14734</strain>
    </source>
</reference>
<protein>
    <submittedName>
        <fullName evidence="1">Uncharacterized protein</fullName>
    </submittedName>
</protein>
<evidence type="ECO:0000313" key="1">
    <source>
        <dbReference type="EMBL" id="MRG93126.1"/>
    </source>
</evidence>
<dbReference type="Proteomes" id="UP000440224">
    <property type="component" value="Unassembled WGS sequence"/>
</dbReference>
<evidence type="ECO:0000313" key="2">
    <source>
        <dbReference type="Proteomes" id="UP000440224"/>
    </source>
</evidence>
<gene>
    <name evidence="1" type="ORF">GF068_14470</name>
</gene>
<dbReference type="RefSeq" id="WP_153819992.1">
    <property type="nucleotide sequence ID" value="NZ_WJIE01000004.1"/>
</dbReference>
<name>A0A6N7PQN9_9BACT</name>
<dbReference type="OrthoDB" id="5498704at2"/>
<organism evidence="1 2">
    <name type="scientific">Polyangium spumosum</name>
    <dbReference type="NCBI Taxonomy" id="889282"/>
    <lineage>
        <taxon>Bacteria</taxon>
        <taxon>Pseudomonadati</taxon>
        <taxon>Myxococcota</taxon>
        <taxon>Polyangia</taxon>
        <taxon>Polyangiales</taxon>
        <taxon>Polyangiaceae</taxon>
        <taxon>Polyangium</taxon>
    </lineage>
</organism>
<keyword evidence="2" id="KW-1185">Reference proteome</keyword>